<evidence type="ECO:0000256" key="1">
    <source>
        <dbReference type="SAM" id="MobiDB-lite"/>
    </source>
</evidence>
<dbReference type="EMBL" id="JAHWDP010000001">
    <property type="protein sequence ID" value="MBW2936923.1"/>
    <property type="molecule type" value="Genomic_DNA"/>
</dbReference>
<name>A0A9X1FME6_9FLAO</name>
<proteinExistence type="predicted"/>
<gene>
    <name evidence="4" type="ORF">KXJ69_02330</name>
</gene>
<feature type="transmembrane region" description="Helical" evidence="2">
    <location>
        <begin position="126"/>
        <end position="145"/>
    </location>
</feature>
<reference evidence="4" key="1">
    <citation type="submission" date="2021-07" db="EMBL/GenBank/DDBJ databases">
        <title>Aureisphaera sp. CAU 1614 isolated from sea sediment.</title>
        <authorList>
            <person name="Kim W."/>
        </authorList>
    </citation>
    <scope>NUCLEOTIDE SEQUENCE</scope>
    <source>
        <strain evidence="4">CAU 1614</strain>
    </source>
</reference>
<keyword evidence="2" id="KW-0812">Transmembrane</keyword>
<organism evidence="4 5">
    <name type="scientific">Halomarinibacterium sedimenti</name>
    <dbReference type="NCBI Taxonomy" id="2857106"/>
    <lineage>
        <taxon>Bacteria</taxon>
        <taxon>Pseudomonadati</taxon>
        <taxon>Bacteroidota</taxon>
        <taxon>Flavobacteriia</taxon>
        <taxon>Flavobacteriales</taxon>
        <taxon>Flavobacteriaceae</taxon>
        <taxon>Halomarinibacterium</taxon>
    </lineage>
</organism>
<feature type="transmembrane region" description="Helical" evidence="2">
    <location>
        <begin position="6"/>
        <end position="22"/>
    </location>
</feature>
<evidence type="ECO:0000313" key="4">
    <source>
        <dbReference type="EMBL" id="MBW2936923.1"/>
    </source>
</evidence>
<keyword evidence="2" id="KW-1133">Transmembrane helix</keyword>
<protein>
    <recommendedName>
        <fullName evidence="3">Peptidase M56 domain-containing protein</fullName>
    </recommendedName>
</protein>
<dbReference type="Proteomes" id="UP001138686">
    <property type="component" value="Unassembled WGS sequence"/>
</dbReference>
<dbReference type="RefSeq" id="WP_219050877.1">
    <property type="nucleotide sequence ID" value="NZ_JAHWDP010000001.1"/>
</dbReference>
<feature type="transmembrane region" description="Helical" evidence="2">
    <location>
        <begin position="262"/>
        <end position="280"/>
    </location>
</feature>
<feature type="region of interest" description="Disordered" evidence="1">
    <location>
        <begin position="495"/>
        <end position="515"/>
    </location>
</feature>
<dbReference type="PANTHER" id="PTHR34978:SF3">
    <property type="entry name" value="SLR0241 PROTEIN"/>
    <property type="match status" value="1"/>
</dbReference>
<feature type="transmembrane region" description="Helical" evidence="2">
    <location>
        <begin position="83"/>
        <end position="106"/>
    </location>
</feature>
<evidence type="ECO:0000256" key="2">
    <source>
        <dbReference type="SAM" id="Phobius"/>
    </source>
</evidence>
<feature type="transmembrane region" description="Helical" evidence="2">
    <location>
        <begin position="176"/>
        <end position="195"/>
    </location>
</feature>
<dbReference type="AlphaFoldDB" id="A0A9X1FME6"/>
<dbReference type="InterPro" id="IPR052173">
    <property type="entry name" value="Beta-lactam_resp_regulator"/>
</dbReference>
<accession>A0A9X1FME6</accession>
<feature type="domain" description="Peptidase M56" evidence="3">
    <location>
        <begin position="158"/>
        <end position="251"/>
    </location>
</feature>
<dbReference type="PANTHER" id="PTHR34978">
    <property type="entry name" value="POSSIBLE SENSOR-TRANSDUCER PROTEIN BLAR"/>
    <property type="match status" value="1"/>
</dbReference>
<evidence type="ECO:0000313" key="5">
    <source>
        <dbReference type="Proteomes" id="UP001138686"/>
    </source>
</evidence>
<dbReference type="Pfam" id="PF05569">
    <property type="entry name" value="Peptidase_M56"/>
    <property type="match status" value="1"/>
</dbReference>
<comment type="caution">
    <text evidence="4">The sequence shown here is derived from an EMBL/GenBank/DDBJ whole genome shotgun (WGS) entry which is preliminary data.</text>
</comment>
<feature type="compositionally biased region" description="Pro residues" evidence="1">
    <location>
        <begin position="497"/>
        <end position="515"/>
    </location>
</feature>
<dbReference type="InterPro" id="IPR008756">
    <property type="entry name" value="Peptidase_M56"/>
</dbReference>
<evidence type="ECO:0000259" key="3">
    <source>
        <dbReference type="Pfam" id="PF05569"/>
    </source>
</evidence>
<keyword evidence="2" id="KW-0472">Membrane</keyword>
<keyword evidence="5" id="KW-1185">Reference proteome</keyword>
<sequence length="577" mass="66624">MELYVLKSAACLFLFFGFYKLFLEKESVHLFKRFYLLGALLVSFGIPLVVFSTYVEVPLTEITQHITYSSTEVVAKSSSGFEFLLPIILWSVYGLGVLFFGTRFVLNILSIFRRIKKHPLQKNRNFITVLLNIPTIPHTFFQYIFLNKESFENRSIPKEVLWHEETHARELHSLDILIIELIHIIFWFNPLFYFFKKSMKLNHEFLADQSVLKRGVNTSAYQKILLAFSSNAQIPVLAHAINYSFIKKRFTVMKTHTSKQAIWLRTMLLLPLVALTLYSFSTKKIIEKPIENEIVTVFEKATQEEINTYNQLASLYNKQPEATRVIPLSDLKTLETIYRKMTSEQKEMAVPFPNCPPQEKNIKIKIKGDKVIVNDKVSSITSFAQDLDAITNGWKKKDFEKVALDILVSNPDKKFMERLEVEFKKTQLYKNNPKKDGLIPPPPPKPDGKNIFIEEEIEEIEGPRKNVFIEKEVEEINTKEPTIEEEIEYYNEFLGPDTPPPPPAPDAEIPPPPPNPVEHMKELAKKGAKFYFNGDEIAANKAIEIVKNSNDINIDIRKGNDKVPYVKLSKTPIKIED</sequence>
<feature type="transmembrane region" description="Helical" evidence="2">
    <location>
        <begin position="34"/>
        <end position="55"/>
    </location>
</feature>